<name>A0ABP5KRN3_9ACTN</name>
<accession>A0ABP5KRN3</accession>
<dbReference type="Pfam" id="PF03576">
    <property type="entry name" value="Peptidase_S58"/>
    <property type="match status" value="1"/>
</dbReference>
<dbReference type="PANTHER" id="PTHR36512:SF3">
    <property type="entry name" value="BLR5678 PROTEIN"/>
    <property type="match status" value="1"/>
</dbReference>
<evidence type="ECO:0000313" key="4">
    <source>
        <dbReference type="Proteomes" id="UP001500443"/>
    </source>
</evidence>
<sequence>MGVDGITDVAGVRVGHASRTGDGWLTGTTVVLAPEGGAVASVDVRGGGPGTRETDALDPRNLVQRVEAVVLTGGSAYGLAAASGVLAWLEEQGRGFRVGPDPAQVVPVVPAAALFDLGRGGDFRARPGDALGRKAAAAAASSAPGAPVAQGNVGAGTGAVCGAMKGGVGTASTVLPSGTTVAALAVVNAAGSGVDPVTGALYAELLDGGRVGDGGDGHRSGGGDGDRGGVGDGHGDGDGGAAGGAAKPDGARGGDGGRGVPPEGSSPGDEPEGGPGGGPEGGPGVRVRGFPEPEVHAAAVRRLAEAREETARRFAASARPPLNTTLAVVATDAALGKAQAQKMAGAAHDGLARAVRPAHLLSDGDTVFALATGARPLLPADAVAADPAFAVHQEAGALNEVFAAGADVLTRAVARALRAAEGVDGPGGVFPSYTDLYGPATGRVPRD</sequence>
<dbReference type="EMBL" id="BAAAPF010000174">
    <property type="protein sequence ID" value="GAA2136342.1"/>
    <property type="molecule type" value="Genomic_DNA"/>
</dbReference>
<dbReference type="InterPro" id="IPR005321">
    <property type="entry name" value="Peptidase_S58_DmpA"/>
</dbReference>
<dbReference type="PANTHER" id="PTHR36512">
    <property type="entry name" value="D-AMINOPEPTIDASE"/>
    <property type="match status" value="1"/>
</dbReference>
<organism evidence="3 4">
    <name type="scientific">Streptomyces synnematoformans</name>
    <dbReference type="NCBI Taxonomy" id="415721"/>
    <lineage>
        <taxon>Bacteria</taxon>
        <taxon>Bacillati</taxon>
        <taxon>Actinomycetota</taxon>
        <taxon>Actinomycetes</taxon>
        <taxon>Kitasatosporales</taxon>
        <taxon>Streptomycetaceae</taxon>
        <taxon>Streptomyces</taxon>
    </lineage>
</organism>
<evidence type="ECO:0000256" key="2">
    <source>
        <dbReference type="SAM" id="MobiDB-lite"/>
    </source>
</evidence>
<comment type="caution">
    <text evidence="3">The sequence shown here is derived from an EMBL/GenBank/DDBJ whole genome shotgun (WGS) entry which is preliminary data.</text>
</comment>
<dbReference type="Proteomes" id="UP001500443">
    <property type="component" value="Unassembled WGS sequence"/>
</dbReference>
<dbReference type="Gene3D" id="3.60.70.12">
    <property type="entry name" value="L-amino peptidase D-ALA esterase/amidase"/>
    <property type="match status" value="2"/>
</dbReference>
<keyword evidence="4" id="KW-1185">Reference proteome</keyword>
<evidence type="ECO:0000256" key="1">
    <source>
        <dbReference type="ARBA" id="ARBA00007068"/>
    </source>
</evidence>
<reference evidence="4" key="1">
    <citation type="journal article" date="2019" name="Int. J. Syst. Evol. Microbiol.">
        <title>The Global Catalogue of Microorganisms (GCM) 10K type strain sequencing project: providing services to taxonomists for standard genome sequencing and annotation.</title>
        <authorList>
            <consortium name="The Broad Institute Genomics Platform"/>
            <consortium name="The Broad Institute Genome Sequencing Center for Infectious Disease"/>
            <person name="Wu L."/>
            <person name="Ma J."/>
        </authorList>
    </citation>
    <scope>NUCLEOTIDE SEQUENCE [LARGE SCALE GENOMIC DNA]</scope>
    <source>
        <strain evidence="4">JCM 15481</strain>
    </source>
</reference>
<dbReference type="RefSeq" id="WP_344291828.1">
    <property type="nucleotide sequence ID" value="NZ_BAAAPF010000174.1"/>
</dbReference>
<feature type="compositionally biased region" description="Gly residues" evidence="2">
    <location>
        <begin position="273"/>
        <end position="284"/>
    </location>
</feature>
<dbReference type="SUPFAM" id="SSF56266">
    <property type="entry name" value="DmpA/ArgJ-like"/>
    <property type="match status" value="1"/>
</dbReference>
<evidence type="ECO:0008006" key="5">
    <source>
        <dbReference type="Google" id="ProtNLM"/>
    </source>
</evidence>
<evidence type="ECO:0000313" key="3">
    <source>
        <dbReference type="EMBL" id="GAA2136342.1"/>
    </source>
</evidence>
<dbReference type="CDD" id="cd02252">
    <property type="entry name" value="nylC_like"/>
    <property type="match status" value="1"/>
</dbReference>
<comment type="similarity">
    <text evidence="1">Belongs to the peptidase S58 family.</text>
</comment>
<proteinExistence type="inferred from homology"/>
<feature type="compositionally biased region" description="Basic and acidic residues" evidence="2">
    <location>
        <begin position="213"/>
        <end position="237"/>
    </location>
</feature>
<dbReference type="InterPro" id="IPR016117">
    <property type="entry name" value="ArgJ-like_dom_sf"/>
</dbReference>
<feature type="region of interest" description="Disordered" evidence="2">
    <location>
        <begin position="213"/>
        <end position="289"/>
    </location>
</feature>
<gene>
    <name evidence="3" type="ORF">GCM10009802_45120</name>
</gene>
<protein>
    <recommendedName>
        <fullName evidence="5">Hydrolase</fullName>
    </recommendedName>
</protein>